<evidence type="ECO:0000256" key="4">
    <source>
        <dbReference type="ARBA" id="ARBA00023235"/>
    </source>
</evidence>
<evidence type="ECO:0000256" key="1">
    <source>
        <dbReference type="ARBA" id="ARBA00007365"/>
    </source>
</evidence>
<dbReference type="EMBL" id="HBFG01001162">
    <property type="protein sequence ID" value="CAD8729392.1"/>
    <property type="molecule type" value="Transcribed_RNA"/>
</dbReference>
<dbReference type="GO" id="GO:0005737">
    <property type="term" value="C:cytoplasm"/>
    <property type="evidence" value="ECO:0007669"/>
    <property type="project" value="TreeGrafter"/>
</dbReference>
<gene>
    <name evidence="7" type="ORF">PDEL0327_LOCUS885</name>
</gene>
<dbReference type="InterPro" id="IPR002130">
    <property type="entry name" value="Cyclophilin-type_PPIase_dom"/>
</dbReference>
<evidence type="ECO:0000256" key="2">
    <source>
        <dbReference type="ARBA" id="ARBA00013194"/>
    </source>
</evidence>
<evidence type="ECO:0000256" key="3">
    <source>
        <dbReference type="ARBA" id="ARBA00023110"/>
    </source>
</evidence>
<dbReference type="PANTHER" id="PTHR11071">
    <property type="entry name" value="PEPTIDYL-PROLYL CIS-TRANS ISOMERASE"/>
    <property type="match status" value="1"/>
</dbReference>
<dbReference type="AlphaFoldDB" id="A0A7S0T963"/>
<accession>A0A7S0T963</accession>
<feature type="transmembrane region" description="Helical" evidence="5">
    <location>
        <begin position="44"/>
        <end position="63"/>
    </location>
</feature>
<dbReference type="SUPFAM" id="SSF50891">
    <property type="entry name" value="Cyclophilin-like"/>
    <property type="match status" value="1"/>
</dbReference>
<reference evidence="7" key="1">
    <citation type="submission" date="2021-01" db="EMBL/GenBank/DDBJ databases">
        <authorList>
            <person name="Corre E."/>
            <person name="Pelletier E."/>
            <person name="Niang G."/>
            <person name="Scheremetjew M."/>
            <person name="Finn R."/>
            <person name="Kale V."/>
            <person name="Holt S."/>
            <person name="Cochrane G."/>
            <person name="Meng A."/>
            <person name="Brown T."/>
            <person name="Cohen L."/>
        </authorList>
    </citation>
    <scope>NUCLEOTIDE SEQUENCE</scope>
    <source>
        <strain evidence="7">B596</strain>
    </source>
</reference>
<keyword evidence="5" id="KW-0812">Transmembrane</keyword>
<evidence type="ECO:0000256" key="5">
    <source>
        <dbReference type="SAM" id="Phobius"/>
    </source>
</evidence>
<evidence type="ECO:0000313" key="7">
    <source>
        <dbReference type="EMBL" id="CAD8729392.1"/>
    </source>
</evidence>
<dbReference type="GO" id="GO:0003755">
    <property type="term" value="F:peptidyl-prolyl cis-trans isomerase activity"/>
    <property type="evidence" value="ECO:0007669"/>
    <property type="project" value="UniProtKB-KW"/>
</dbReference>
<dbReference type="PROSITE" id="PS00170">
    <property type="entry name" value="CSA_PPIASE_1"/>
    <property type="match status" value="1"/>
</dbReference>
<sequence>MLTFKLQKQTVATLVGLSFLCILPMVSALGLKDIIDYWNSCNLFYKFMVGAPIFFLFAAATGLDGGKNPAFLIQYRDSETVTSKDNPRVFFDIEIDGKKAGRIQMELFKTVTPKTAENFRALCTGEKGTGKSGKPLHYKGCNFHRVIPDFMLQGGDFTRFNGTGGESIYGEKFVDEWWEEGYGKELYVTHNSPGMLSMANSGKNTNGSQFFITTKRCKWLDCKHVVFGQVEDGWNVVKAIEALGSASGTPSKKVIIADCGELKKFNLPKKVINGDYEGKWEVDGLDIVQARMKKDEEEEVEKLTKKLK</sequence>
<feature type="domain" description="PPIase cyclophilin-type" evidence="6">
    <location>
        <begin position="90"/>
        <end position="261"/>
    </location>
</feature>
<proteinExistence type="inferred from homology"/>
<evidence type="ECO:0000259" key="6">
    <source>
        <dbReference type="PROSITE" id="PS50072"/>
    </source>
</evidence>
<dbReference type="Gene3D" id="2.40.100.10">
    <property type="entry name" value="Cyclophilin-like"/>
    <property type="match status" value="1"/>
</dbReference>
<dbReference type="InterPro" id="IPR020892">
    <property type="entry name" value="Cyclophilin-type_PPIase_CS"/>
</dbReference>
<keyword evidence="5" id="KW-0472">Membrane</keyword>
<keyword evidence="5" id="KW-1133">Transmembrane helix</keyword>
<dbReference type="PANTHER" id="PTHR11071:SF561">
    <property type="entry name" value="PEPTIDYL-PROLYL CIS-TRANS ISOMERASE D-RELATED"/>
    <property type="match status" value="1"/>
</dbReference>
<dbReference type="FunFam" id="2.40.100.10:FF:000002">
    <property type="entry name" value="Peptidyl-prolyl cis-trans isomerase"/>
    <property type="match status" value="1"/>
</dbReference>
<dbReference type="GO" id="GO:0016018">
    <property type="term" value="F:cyclosporin A binding"/>
    <property type="evidence" value="ECO:0007669"/>
    <property type="project" value="TreeGrafter"/>
</dbReference>
<keyword evidence="3" id="KW-0697">Rotamase</keyword>
<dbReference type="PRINTS" id="PR00153">
    <property type="entry name" value="CSAPPISMRASE"/>
</dbReference>
<protein>
    <recommendedName>
        <fullName evidence="2">peptidylprolyl isomerase</fullName>
        <ecNumber evidence="2">5.2.1.8</ecNumber>
    </recommendedName>
</protein>
<dbReference type="GO" id="GO:0006457">
    <property type="term" value="P:protein folding"/>
    <property type="evidence" value="ECO:0007669"/>
    <property type="project" value="InterPro"/>
</dbReference>
<name>A0A7S0T963_9STRA</name>
<dbReference type="PROSITE" id="PS50072">
    <property type="entry name" value="CSA_PPIASE_2"/>
    <property type="match status" value="1"/>
</dbReference>
<organism evidence="7">
    <name type="scientific">Pseudo-nitzschia delicatissima</name>
    <dbReference type="NCBI Taxonomy" id="44447"/>
    <lineage>
        <taxon>Eukaryota</taxon>
        <taxon>Sar</taxon>
        <taxon>Stramenopiles</taxon>
        <taxon>Ochrophyta</taxon>
        <taxon>Bacillariophyta</taxon>
        <taxon>Bacillariophyceae</taxon>
        <taxon>Bacillariophycidae</taxon>
        <taxon>Bacillariales</taxon>
        <taxon>Bacillariaceae</taxon>
        <taxon>Pseudo-nitzschia</taxon>
    </lineage>
</organism>
<dbReference type="InterPro" id="IPR029000">
    <property type="entry name" value="Cyclophilin-like_dom_sf"/>
</dbReference>
<dbReference type="CDD" id="cd01926">
    <property type="entry name" value="cyclophilin_ABH_like"/>
    <property type="match status" value="1"/>
</dbReference>
<comment type="similarity">
    <text evidence="1">Belongs to the cyclophilin-type PPIase family.</text>
</comment>
<dbReference type="Pfam" id="PF00160">
    <property type="entry name" value="Pro_isomerase"/>
    <property type="match status" value="1"/>
</dbReference>
<keyword evidence="4" id="KW-0413">Isomerase</keyword>
<dbReference type="EC" id="5.2.1.8" evidence="2"/>